<dbReference type="PANTHER" id="PTHR16214:SF3">
    <property type="entry name" value="TRANSMEMBRANE PROTEIN 260"/>
    <property type="match status" value="1"/>
</dbReference>
<dbReference type="Pfam" id="PF11028">
    <property type="entry name" value="TMEM260-like"/>
    <property type="match status" value="1"/>
</dbReference>
<feature type="transmembrane region" description="Helical" evidence="1">
    <location>
        <begin position="54"/>
        <end position="72"/>
    </location>
</feature>
<gene>
    <name evidence="2" type="ORF">WAE58_12870</name>
</gene>
<keyword evidence="1" id="KW-0812">Transmembrane</keyword>
<accession>A0ABU8NM53</accession>
<feature type="transmembrane region" description="Helical" evidence="1">
    <location>
        <begin position="536"/>
        <end position="556"/>
    </location>
</feature>
<feature type="transmembrane region" description="Helical" evidence="1">
    <location>
        <begin position="84"/>
        <end position="103"/>
    </location>
</feature>
<feature type="transmembrane region" description="Helical" evidence="1">
    <location>
        <begin position="255"/>
        <end position="273"/>
    </location>
</feature>
<protein>
    <submittedName>
        <fullName evidence="2">DUF2723 domain-containing protein</fullName>
    </submittedName>
</protein>
<feature type="transmembrane region" description="Helical" evidence="1">
    <location>
        <begin position="212"/>
        <end position="235"/>
    </location>
</feature>
<feature type="transmembrane region" description="Helical" evidence="1">
    <location>
        <begin position="483"/>
        <end position="499"/>
    </location>
</feature>
<keyword evidence="3" id="KW-1185">Reference proteome</keyword>
<name>A0ABU8NM53_9SPHI</name>
<proteinExistence type="predicted"/>
<feature type="transmembrane region" description="Helical" evidence="1">
    <location>
        <begin position="506"/>
        <end position="524"/>
    </location>
</feature>
<keyword evidence="1" id="KW-0472">Membrane</keyword>
<evidence type="ECO:0000256" key="1">
    <source>
        <dbReference type="SAM" id="Phobius"/>
    </source>
</evidence>
<dbReference type="InterPro" id="IPR021280">
    <property type="entry name" value="TMEM260-like"/>
</dbReference>
<feature type="transmembrane region" description="Helical" evidence="1">
    <location>
        <begin position="115"/>
        <end position="137"/>
    </location>
</feature>
<keyword evidence="1" id="KW-1133">Transmembrane helix</keyword>
<feature type="transmembrane region" description="Helical" evidence="1">
    <location>
        <begin position="144"/>
        <end position="160"/>
    </location>
</feature>
<dbReference type="InterPro" id="IPR052724">
    <property type="entry name" value="GT117_domain-containing"/>
</dbReference>
<evidence type="ECO:0000313" key="2">
    <source>
        <dbReference type="EMBL" id="MEJ2903328.1"/>
    </source>
</evidence>
<feature type="transmembrane region" description="Helical" evidence="1">
    <location>
        <begin position="172"/>
        <end position="200"/>
    </location>
</feature>
<comment type="caution">
    <text evidence="2">The sequence shown here is derived from an EMBL/GenBank/DDBJ whole genome shotgun (WGS) entry which is preliminary data.</text>
</comment>
<organism evidence="2 3">
    <name type="scientific">Pedobacter panaciterrae</name>
    <dbReference type="NCBI Taxonomy" id="363849"/>
    <lineage>
        <taxon>Bacteria</taxon>
        <taxon>Pseudomonadati</taxon>
        <taxon>Bacteroidota</taxon>
        <taxon>Sphingobacteriia</taxon>
        <taxon>Sphingobacteriales</taxon>
        <taxon>Sphingobacteriaceae</taxon>
        <taxon>Pedobacter</taxon>
    </lineage>
</organism>
<feature type="transmembrane region" description="Helical" evidence="1">
    <location>
        <begin position="285"/>
        <end position="305"/>
    </location>
</feature>
<feature type="transmembrane region" description="Helical" evidence="1">
    <location>
        <begin position="568"/>
        <end position="590"/>
    </location>
</feature>
<reference evidence="2 3" key="1">
    <citation type="submission" date="2024-03" db="EMBL/GenBank/DDBJ databases">
        <title>Sequence of Lycoming College Course Isolates.</title>
        <authorList>
            <person name="Plotts O."/>
            <person name="Newman J."/>
        </authorList>
    </citation>
    <scope>NUCLEOTIDE SEQUENCE [LARGE SCALE GENOMIC DNA]</scope>
    <source>
        <strain evidence="2 3">CJB-3</strain>
    </source>
</reference>
<feature type="transmembrane region" description="Helical" evidence="1">
    <location>
        <begin position="7"/>
        <end position="25"/>
    </location>
</feature>
<dbReference type="RefSeq" id="WP_337716600.1">
    <property type="nucleotide sequence ID" value="NZ_JBBEUB010000004.1"/>
</dbReference>
<dbReference type="EMBL" id="JBBEUB010000004">
    <property type="protein sequence ID" value="MEJ2903328.1"/>
    <property type="molecule type" value="Genomic_DNA"/>
</dbReference>
<sequence length="997" mass="113767">MNHYQKINNLVGFLLFLIAGVVYWLTMEPTVSFWDCGEFISAADKLQVGHQPGAPLFLMIGKLFSLLAAGDVTKIAYWMNFSSVIFSAATVMFLYWTITLIASKLYKQEKTTADVLTVVATGVVGALAFTFSDTFWFSAVEAEVYSLSILFTALVFWAILKWESKTDDRWLVLIAFVIGLSIGVHLLSLLAIPAVVLVYYFKKTTKPTTFGIIKAIGVAGLIWVIVQFVIIQYFVLLAARFDLFFVNTLGFGFGYGAITFILLLAASITYAIYYSIKHKKYNLNLSMICLTFVLFGFSSYFLIIIRADAKPSLNLSNPDNAFALYGYLGRTNYGQTPLLYGQTFDAKQIDGKETYTKYRKGKDKYEVSGRGIDVEYDKNLLFPRTYSDKPDHINFYKQWLNLADGETPSFAQNLKFFASYQVGFMYWRYFFWNFVGRQNDNQGQGGYSEGNWITGIKSLDAIRLGSQTNLPPSIVDNEGFNKFYGLPLILGIAGLFFLYRRNRNDTLVITTLFLFTGLAIIVYLNQDPRQVRERDYAYVGSFYAFAIFIGFGVFAIREWLSRFNAPKLSLMVASLVGLLAAPVIMGVQGWGDHNRSGKATALEWAKNYLNSCAPNAILFVTADNDTFPLWYAQEVEGIRTDIRVVNIQYLSDDAYINQMKLKLNKSAALPITMPTEKYVNGVRDYIRYYDYDLKDSVELKDLLAVLTSDNKEDKLPLSDGSYVNFLPSQNFKLTVDSDQLVKTHTISAKDKDKVTPLMEWKYNKDIMYKYDLALLDIIANNNWERPIYFESNVSEDTYAGLGKYLYLEGYALRLLPFKTDPKDTRDKMEKTNSDPMYDNLMNKFDFKSFKTAKYIDPESRRVAQSSWSVSNSLTTNLFMEGKTDKARNILVKSVKEIPLKNYSVDDTINRYQTIQNMYALNETKAANELTNETFEFLNKELTYIASLEPKRFNAYGRDIQVGMYVLSNLHRMAVGYKQTELSDKIAKKFEELQAKFS</sequence>
<dbReference type="PANTHER" id="PTHR16214">
    <property type="entry name" value="TRANSMEMBRANE PROTEIN 260"/>
    <property type="match status" value="1"/>
</dbReference>
<dbReference type="Proteomes" id="UP001378956">
    <property type="component" value="Unassembled WGS sequence"/>
</dbReference>
<evidence type="ECO:0000313" key="3">
    <source>
        <dbReference type="Proteomes" id="UP001378956"/>
    </source>
</evidence>